<proteinExistence type="inferred from homology"/>
<reference evidence="4" key="1">
    <citation type="submission" date="2014-11" db="EMBL/GenBank/DDBJ databases">
        <authorList>
            <person name="Malar M.C."/>
            <person name="Sen D."/>
            <person name="Tripathy S."/>
        </authorList>
    </citation>
    <scope>NUCLEOTIDE SEQUENCE</scope>
    <source>
        <strain evidence="4">BDU141951</strain>
    </source>
</reference>
<reference evidence="4" key="2">
    <citation type="journal article" date="2015" name="Genome Announc.">
        <title>Draft Genome Sequence of Filamentous Marine Cyanobacterium Lyngbya confervoides Strain BDU141951.</title>
        <authorList>
            <person name="Chandrababunaidu M.M."/>
            <person name="Sen D."/>
            <person name="Tripathy S."/>
        </authorList>
    </citation>
    <scope>NUCLEOTIDE SEQUENCE</scope>
    <source>
        <strain evidence="4">BDU141951</strain>
    </source>
</reference>
<protein>
    <recommendedName>
        <fullName evidence="1">Ribosome maturation factor RimP</fullName>
    </recommendedName>
</protein>
<organism evidence="4">
    <name type="scientific">Lyngbya confervoides BDU141951</name>
    <dbReference type="NCBI Taxonomy" id="1574623"/>
    <lineage>
        <taxon>Bacteria</taxon>
        <taxon>Bacillati</taxon>
        <taxon>Cyanobacteriota</taxon>
        <taxon>Cyanophyceae</taxon>
        <taxon>Oscillatoriophycideae</taxon>
        <taxon>Oscillatoriales</taxon>
        <taxon>Microcoleaceae</taxon>
        <taxon>Lyngbya</taxon>
    </lineage>
</organism>
<comment type="function">
    <text evidence="1">Required for maturation of 30S ribosomal subunits.</text>
</comment>
<name>A0A0C1V453_9CYAN</name>
<dbReference type="PANTHER" id="PTHR33867:SF1">
    <property type="entry name" value="RIBOSOME MATURATION FACTOR RIMP"/>
    <property type="match status" value="1"/>
</dbReference>
<dbReference type="SUPFAM" id="SSF74942">
    <property type="entry name" value="YhbC-like, C-terminal domain"/>
    <property type="match status" value="1"/>
</dbReference>
<dbReference type="PANTHER" id="PTHR33867">
    <property type="entry name" value="RIBOSOME MATURATION FACTOR RIMP"/>
    <property type="match status" value="1"/>
</dbReference>
<dbReference type="GO" id="GO:0005829">
    <property type="term" value="C:cytosol"/>
    <property type="evidence" value="ECO:0007669"/>
    <property type="project" value="TreeGrafter"/>
</dbReference>
<dbReference type="InterPro" id="IPR003728">
    <property type="entry name" value="Ribosome_maturation_RimP"/>
</dbReference>
<feature type="domain" description="Ribosome maturation factor RimP N-terminal" evidence="2">
    <location>
        <begin position="13"/>
        <end position="85"/>
    </location>
</feature>
<feature type="domain" description="Ribosome maturation factor RimP C-terminal" evidence="3">
    <location>
        <begin position="91"/>
        <end position="150"/>
    </location>
</feature>
<dbReference type="InterPro" id="IPR036847">
    <property type="entry name" value="RimP_C_sf"/>
</dbReference>
<evidence type="ECO:0000259" key="3">
    <source>
        <dbReference type="Pfam" id="PF17384"/>
    </source>
</evidence>
<dbReference type="SUPFAM" id="SSF75420">
    <property type="entry name" value="YhbC-like, N-terminal domain"/>
    <property type="match status" value="1"/>
</dbReference>
<dbReference type="Pfam" id="PF17384">
    <property type="entry name" value="DUF150_C"/>
    <property type="match status" value="1"/>
</dbReference>
<dbReference type="HAMAP" id="MF_01077">
    <property type="entry name" value="RimP"/>
    <property type="match status" value="1"/>
</dbReference>
<keyword evidence="1" id="KW-0690">Ribosome biogenesis</keyword>
<dbReference type="Gene3D" id="3.30.300.70">
    <property type="entry name" value="RimP-like superfamily, N-terminal"/>
    <property type="match status" value="1"/>
</dbReference>
<dbReference type="NCBIfam" id="NF000935">
    <property type="entry name" value="PRK00092.3-3"/>
    <property type="match status" value="1"/>
</dbReference>
<keyword evidence="1" id="KW-0963">Cytoplasm</keyword>
<sequence>MVHPLVPQILDLATPIAEHLGLEVVDAVFQTNHAPPVLRVDVRNHQAEDTSLDDCEHMSQSLAAVLDETNLIPDAYVLEVSSPGISTTLISDRDFIVFKGFMVEVKLTEVYKKRQTWIGQLLKRDDDYIYLTRKGKSTKLPRSLVATVELSNQAVE</sequence>
<dbReference type="AlphaFoldDB" id="A0A0C1V453"/>
<dbReference type="Gene3D" id="2.30.30.180">
    <property type="entry name" value="Ribosome maturation factor RimP, C-terminal domain"/>
    <property type="match status" value="1"/>
</dbReference>
<comment type="caution">
    <text evidence="4">The sequence shown here is derived from an EMBL/GenBank/DDBJ whole genome shotgun (WGS) entry which is preliminary data.</text>
</comment>
<dbReference type="InterPro" id="IPR028998">
    <property type="entry name" value="RimP_C"/>
</dbReference>
<dbReference type="Pfam" id="PF02576">
    <property type="entry name" value="RimP_N"/>
    <property type="match status" value="1"/>
</dbReference>
<accession>A0A0C1V453</accession>
<dbReference type="GO" id="GO:0006412">
    <property type="term" value="P:translation"/>
    <property type="evidence" value="ECO:0007669"/>
    <property type="project" value="TreeGrafter"/>
</dbReference>
<evidence type="ECO:0000313" key="4">
    <source>
        <dbReference type="EMBL" id="NEV66629.1"/>
    </source>
</evidence>
<comment type="similarity">
    <text evidence="1">Belongs to the RimP family.</text>
</comment>
<dbReference type="GO" id="GO:0000028">
    <property type="term" value="P:ribosomal small subunit assembly"/>
    <property type="evidence" value="ECO:0007669"/>
    <property type="project" value="TreeGrafter"/>
</dbReference>
<gene>
    <name evidence="1 4" type="primary">rimP</name>
    <name evidence="4" type="ORF">QQ91_005830</name>
</gene>
<evidence type="ECO:0000256" key="1">
    <source>
        <dbReference type="HAMAP-Rule" id="MF_01077"/>
    </source>
</evidence>
<dbReference type="InterPro" id="IPR028989">
    <property type="entry name" value="RimP_N"/>
</dbReference>
<dbReference type="EMBL" id="JTHE02000003">
    <property type="protein sequence ID" value="NEV66629.1"/>
    <property type="molecule type" value="Genomic_DNA"/>
</dbReference>
<dbReference type="InterPro" id="IPR035956">
    <property type="entry name" value="RimP_N_sf"/>
</dbReference>
<evidence type="ECO:0000259" key="2">
    <source>
        <dbReference type="Pfam" id="PF02576"/>
    </source>
</evidence>
<comment type="subcellular location">
    <subcellularLocation>
        <location evidence="1">Cytoplasm</location>
    </subcellularLocation>
</comment>
<reference evidence="4" key="3">
    <citation type="submission" date="2020-02" db="EMBL/GenBank/DDBJ databases">
        <authorList>
            <person name="Sarangi A.N."/>
            <person name="Ghosh S."/>
            <person name="Mukherjee M."/>
            <person name="Tripathy S."/>
        </authorList>
    </citation>
    <scope>NUCLEOTIDE SEQUENCE</scope>
    <source>
        <strain evidence="4">BDU141951</strain>
    </source>
</reference>